<proteinExistence type="predicted"/>
<gene>
    <name evidence="1" type="ORF">MLD38_038652</name>
</gene>
<dbReference type="EMBL" id="CM042891">
    <property type="protein sequence ID" value="KAI4302967.1"/>
    <property type="molecule type" value="Genomic_DNA"/>
</dbReference>
<comment type="caution">
    <text evidence="1">The sequence shown here is derived from an EMBL/GenBank/DDBJ whole genome shotgun (WGS) entry which is preliminary data.</text>
</comment>
<accession>A0ACB9KZT9</accession>
<keyword evidence="2" id="KW-1185">Reference proteome</keyword>
<organism evidence="1 2">
    <name type="scientific">Melastoma candidum</name>
    <dbReference type="NCBI Taxonomy" id="119954"/>
    <lineage>
        <taxon>Eukaryota</taxon>
        <taxon>Viridiplantae</taxon>
        <taxon>Streptophyta</taxon>
        <taxon>Embryophyta</taxon>
        <taxon>Tracheophyta</taxon>
        <taxon>Spermatophyta</taxon>
        <taxon>Magnoliopsida</taxon>
        <taxon>eudicotyledons</taxon>
        <taxon>Gunneridae</taxon>
        <taxon>Pentapetalae</taxon>
        <taxon>rosids</taxon>
        <taxon>malvids</taxon>
        <taxon>Myrtales</taxon>
        <taxon>Melastomataceae</taxon>
        <taxon>Melastomatoideae</taxon>
        <taxon>Melastomateae</taxon>
        <taxon>Melastoma</taxon>
    </lineage>
</organism>
<evidence type="ECO:0000313" key="1">
    <source>
        <dbReference type="EMBL" id="KAI4302967.1"/>
    </source>
</evidence>
<name>A0ACB9KZT9_9MYRT</name>
<evidence type="ECO:0000313" key="2">
    <source>
        <dbReference type="Proteomes" id="UP001057402"/>
    </source>
</evidence>
<dbReference type="Proteomes" id="UP001057402">
    <property type="component" value="Chromosome 12"/>
</dbReference>
<sequence>MMNPSLMMVPDTKFRQRWEFRDGRSELSSDDSLSDNYDKTMQERSGSASQLPAPENDQGKDHSSSLKAKKVCKPGVGNRKKAKSDKKKWPDFVNLGGVAGIFDISISNELQVHMRSVLEDLDAERWKMSTWMREEVEKMSANGAAPQGRGKNCISGHTCTRKITGSSNSKGQNEINSSRVPGKDGNNSRKAKAADSKHKISHDNIPLNGHNILAGPGSRENPQDIIGPSSAIMGISNEQSLIYCSPPNGFLNYSATIPRTAASPLLSNSLSHGMTGSRPVIPGGANAASTHPGKGMYTPVPVLTEAAPRAGGQLMENFWIDLTNSMVSRFD</sequence>
<protein>
    <submittedName>
        <fullName evidence="1">Uncharacterized protein</fullName>
    </submittedName>
</protein>
<reference evidence="2" key="1">
    <citation type="journal article" date="2023" name="Front. Plant Sci.">
        <title>Chromosomal-level genome assembly of Melastoma candidum provides insights into trichome evolution.</title>
        <authorList>
            <person name="Zhong Y."/>
            <person name="Wu W."/>
            <person name="Sun C."/>
            <person name="Zou P."/>
            <person name="Liu Y."/>
            <person name="Dai S."/>
            <person name="Zhou R."/>
        </authorList>
    </citation>
    <scope>NUCLEOTIDE SEQUENCE [LARGE SCALE GENOMIC DNA]</scope>
</reference>